<dbReference type="RefSeq" id="WP_121644595.1">
    <property type="nucleotide sequence ID" value="NZ_RCWN01000001.1"/>
</dbReference>
<dbReference type="GO" id="GO:0005829">
    <property type="term" value="C:cytosol"/>
    <property type="evidence" value="ECO:0007669"/>
    <property type="project" value="TreeGrafter"/>
</dbReference>
<dbReference type="InterPro" id="IPR029066">
    <property type="entry name" value="PLP-binding_barrel"/>
</dbReference>
<dbReference type="PANTHER" id="PTHR30511">
    <property type="entry name" value="ALANINE RACEMASE"/>
    <property type="match status" value="1"/>
</dbReference>
<dbReference type="Gene3D" id="2.40.37.10">
    <property type="entry name" value="Lyase, Ornithine Decarboxylase, Chain A, domain 1"/>
    <property type="match status" value="1"/>
</dbReference>
<gene>
    <name evidence="11" type="primary">alr</name>
    <name evidence="11" type="ORF">D8780_04815</name>
</gene>
<dbReference type="InterPro" id="IPR009006">
    <property type="entry name" value="Ala_racemase/Decarboxylase_C"/>
</dbReference>
<dbReference type="InterPro" id="IPR001608">
    <property type="entry name" value="Ala_racemase_N"/>
</dbReference>
<keyword evidence="5 7" id="KW-0663">Pyridoxal phosphate</keyword>
<dbReference type="SUPFAM" id="SSF51419">
    <property type="entry name" value="PLP-binding barrel"/>
    <property type="match status" value="1"/>
</dbReference>
<name>A0A3L7JAH6_9HYPH</name>
<feature type="binding site" evidence="7 9">
    <location>
        <position position="313"/>
    </location>
    <ligand>
        <name>substrate</name>
    </ligand>
</feature>
<dbReference type="Gene3D" id="3.20.20.10">
    <property type="entry name" value="Alanine racemase"/>
    <property type="match status" value="1"/>
</dbReference>
<evidence type="ECO:0000256" key="8">
    <source>
        <dbReference type="PIRSR" id="PIRSR600821-50"/>
    </source>
</evidence>
<evidence type="ECO:0000256" key="4">
    <source>
        <dbReference type="ARBA" id="ARBA00013089"/>
    </source>
</evidence>
<dbReference type="UniPathway" id="UPA00042">
    <property type="reaction ID" value="UER00497"/>
</dbReference>
<comment type="cofactor">
    <cofactor evidence="2 7 8">
        <name>pyridoxal 5'-phosphate</name>
        <dbReference type="ChEBI" id="CHEBI:597326"/>
    </cofactor>
</comment>
<protein>
    <recommendedName>
        <fullName evidence="4 7">Alanine racemase</fullName>
        <ecNumber evidence="4 7">5.1.1.1</ecNumber>
    </recommendedName>
</protein>
<dbReference type="InterPro" id="IPR020622">
    <property type="entry name" value="Ala_racemase_pyridoxalP-BS"/>
</dbReference>
<dbReference type="Pfam" id="PF01168">
    <property type="entry name" value="Ala_racemase_N"/>
    <property type="match status" value="1"/>
</dbReference>
<dbReference type="CDD" id="cd00430">
    <property type="entry name" value="PLPDE_III_AR"/>
    <property type="match status" value="1"/>
</dbReference>
<dbReference type="InterPro" id="IPR000821">
    <property type="entry name" value="Ala_racemase"/>
</dbReference>
<feature type="domain" description="Alanine racemase C-terminal" evidence="10">
    <location>
        <begin position="233"/>
        <end position="370"/>
    </location>
</feature>
<evidence type="ECO:0000256" key="3">
    <source>
        <dbReference type="ARBA" id="ARBA00007880"/>
    </source>
</evidence>
<feature type="modified residue" description="N6-(pyridoxal phosphate)lysine" evidence="7 8">
    <location>
        <position position="48"/>
    </location>
</feature>
<evidence type="ECO:0000256" key="9">
    <source>
        <dbReference type="PIRSR" id="PIRSR600821-52"/>
    </source>
</evidence>
<accession>A0A3L7JAH6</accession>
<feature type="active site" description="Proton acceptor; specific for L-alanine" evidence="7">
    <location>
        <position position="254"/>
    </location>
</feature>
<dbReference type="PROSITE" id="PS00395">
    <property type="entry name" value="ALANINE_RACEMASE"/>
    <property type="match status" value="1"/>
</dbReference>
<comment type="caution">
    <text evidence="11">The sequence shown here is derived from an EMBL/GenBank/DDBJ whole genome shotgun (WGS) entry which is preliminary data.</text>
</comment>
<comment type="function">
    <text evidence="7">Catalyzes the interconversion of L-alanine and D-alanine. May also act on other amino acids.</text>
</comment>
<evidence type="ECO:0000256" key="6">
    <source>
        <dbReference type="ARBA" id="ARBA00023235"/>
    </source>
</evidence>
<reference evidence="11 12" key="1">
    <citation type="submission" date="2018-10" db="EMBL/GenBank/DDBJ databases">
        <title>Notoacmeibacter sp. M2BS9Y-3-1, whole genome shotgun sequence.</title>
        <authorList>
            <person name="Tuo L."/>
        </authorList>
    </citation>
    <scope>NUCLEOTIDE SEQUENCE [LARGE SCALE GENOMIC DNA]</scope>
    <source>
        <strain evidence="11 12">M2BS9Y-3-1</strain>
    </source>
</reference>
<sequence>MTAAAALVEKEVNGLPGTILTIDLSALRRNWEALRLRSAPAECAAVVKADAYGLGVERVAAALPECRTFFVATPQEGAALRPIRPDATIYVLSGPWSMAAAQAMADCSLRPVINTPRQLTDWLTTGLPFALHLDTGMNRLGLTDDQAAGIGKDVRPSLLISHLACADDPDIRASAEQRERFKKISQAFEGVPLSLSNSAGVFLGDDYHFDLTRPGIALYGGSAGPRTTGISSVIRLSARIIQLREARAGEAVSYGYSHRLKRDSRLATVAIGYADGFLRSASGSGVPLRSAVPGGAYAMHSGTALPLLGRITMDLSIFDATDVPPSACQEGEWVEIIGDAISVDDVARRAGTIGYEVLTALGRRHDRRYV</sequence>
<organism evidence="11 12">
    <name type="scientific">Notoacmeibacter ruber</name>
    <dbReference type="NCBI Taxonomy" id="2670375"/>
    <lineage>
        <taxon>Bacteria</taxon>
        <taxon>Pseudomonadati</taxon>
        <taxon>Pseudomonadota</taxon>
        <taxon>Alphaproteobacteria</taxon>
        <taxon>Hyphomicrobiales</taxon>
        <taxon>Notoacmeibacteraceae</taxon>
        <taxon>Notoacmeibacter</taxon>
    </lineage>
</organism>
<evidence type="ECO:0000256" key="2">
    <source>
        <dbReference type="ARBA" id="ARBA00001933"/>
    </source>
</evidence>
<dbReference type="GO" id="GO:0008784">
    <property type="term" value="F:alanine racemase activity"/>
    <property type="evidence" value="ECO:0007669"/>
    <property type="project" value="UniProtKB-UniRule"/>
</dbReference>
<dbReference type="InterPro" id="IPR011079">
    <property type="entry name" value="Ala_racemase_C"/>
</dbReference>
<proteinExistence type="inferred from homology"/>
<dbReference type="AlphaFoldDB" id="A0A3L7JAH6"/>
<comment type="similarity">
    <text evidence="3 7">Belongs to the alanine racemase family.</text>
</comment>
<keyword evidence="12" id="KW-1185">Reference proteome</keyword>
<feature type="active site" description="Proton acceptor; specific for D-alanine" evidence="7">
    <location>
        <position position="48"/>
    </location>
</feature>
<feature type="binding site" evidence="7 9">
    <location>
        <position position="139"/>
    </location>
    <ligand>
        <name>substrate</name>
    </ligand>
</feature>
<evidence type="ECO:0000256" key="7">
    <source>
        <dbReference type="HAMAP-Rule" id="MF_01201"/>
    </source>
</evidence>
<dbReference type="EMBL" id="RCWN01000001">
    <property type="protein sequence ID" value="RLQ87626.1"/>
    <property type="molecule type" value="Genomic_DNA"/>
</dbReference>
<dbReference type="EC" id="5.1.1.1" evidence="4 7"/>
<evidence type="ECO:0000256" key="5">
    <source>
        <dbReference type="ARBA" id="ARBA00022898"/>
    </source>
</evidence>
<dbReference type="NCBIfam" id="TIGR00492">
    <property type="entry name" value="alr"/>
    <property type="match status" value="1"/>
</dbReference>
<dbReference type="Proteomes" id="UP000281094">
    <property type="component" value="Unassembled WGS sequence"/>
</dbReference>
<dbReference type="SMART" id="SM01005">
    <property type="entry name" value="Ala_racemase_C"/>
    <property type="match status" value="1"/>
</dbReference>
<evidence type="ECO:0000256" key="1">
    <source>
        <dbReference type="ARBA" id="ARBA00000316"/>
    </source>
</evidence>
<evidence type="ECO:0000259" key="10">
    <source>
        <dbReference type="SMART" id="SM01005"/>
    </source>
</evidence>
<dbReference type="GO" id="GO:0030170">
    <property type="term" value="F:pyridoxal phosphate binding"/>
    <property type="evidence" value="ECO:0007669"/>
    <property type="project" value="UniProtKB-UniRule"/>
</dbReference>
<comment type="catalytic activity">
    <reaction evidence="1 7">
        <text>L-alanine = D-alanine</text>
        <dbReference type="Rhea" id="RHEA:20249"/>
        <dbReference type="ChEBI" id="CHEBI:57416"/>
        <dbReference type="ChEBI" id="CHEBI:57972"/>
        <dbReference type="EC" id="5.1.1.1"/>
    </reaction>
</comment>
<evidence type="ECO:0000313" key="12">
    <source>
        <dbReference type="Proteomes" id="UP000281094"/>
    </source>
</evidence>
<dbReference type="PRINTS" id="PR00992">
    <property type="entry name" value="ALARACEMASE"/>
</dbReference>
<dbReference type="Pfam" id="PF00842">
    <property type="entry name" value="Ala_racemase_C"/>
    <property type="match status" value="1"/>
</dbReference>
<keyword evidence="6 7" id="KW-0413">Isomerase</keyword>
<comment type="pathway">
    <text evidence="7">Amino-acid biosynthesis; D-alanine biosynthesis; D-alanine from L-alanine: step 1/1.</text>
</comment>
<dbReference type="SUPFAM" id="SSF50621">
    <property type="entry name" value="Alanine racemase C-terminal domain-like"/>
    <property type="match status" value="1"/>
</dbReference>
<evidence type="ECO:0000313" key="11">
    <source>
        <dbReference type="EMBL" id="RLQ87626.1"/>
    </source>
</evidence>
<dbReference type="PANTHER" id="PTHR30511:SF0">
    <property type="entry name" value="ALANINE RACEMASE, CATABOLIC-RELATED"/>
    <property type="match status" value="1"/>
</dbReference>
<dbReference type="GO" id="GO:0030632">
    <property type="term" value="P:D-alanine biosynthetic process"/>
    <property type="evidence" value="ECO:0007669"/>
    <property type="project" value="UniProtKB-UniRule"/>
</dbReference>
<dbReference type="HAMAP" id="MF_01201">
    <property type="entry name" value="Ala_racemase"/>
    <property type="match status" value="1"/>
</dbReference>